<dbReference type="Pfam" id="PF03801">
    <property type="entry name" value="Ndc80_HEC"/>
    <property type="match status" value="1"/>
</dbReference>
<dbReference type="OrthoDB" id="7459479at2759"/>
<evidence type="ECO:0000256" key="7">
    <source>
        <dbReference type="ARBA" id="ARBA00023242"/>
    </source>
</evidence>
<evidence type="ECO:0000313" key="15">
    <source>
        <dbReference type="Proteomes" id="UP000620124"/>
    </source>
</evidence>
<dbReference type="GO" id="GO:0051301">
    <property type="term" value="P:cell division"/>
    <property type="evidence" value="ECO:0007669"/>
    <property type="project" value="UniProtKB-UniRule"/>
</dbReference>
<dbReference type="AlphaFoldDB" id="A0A8H6XDD3"/>
<feature type="coiled-coil region" evidence="11">
    <location>
        <begin position="400"/>
        <end position="434"/>
    </location>
</feature>
<dbReference type="EMBL" id="JACAZI010000021">
    <property type="protein sequence ID" value="KAF7338476.1"/>
    <property type="molecule type" value="Genomic_DNA"/>
</dbReference>
<evidence type="ECO:0000256" key="8">
    <source>
        <dbReference type="ARBA" id="ARBA00023306"/>
    </source>
</evidence>
<comment type="caution">
    <text evidence="14">The sequence shown here is derived from an EMBL/GenBank/DDBJ whole genome shotgun (WGS) entry which is preliminary data.</text>
</comment>
<keyword evidence="8 10" id="KW-0131">Cell cycle</keyword>
<feature type="coiled-coil region" evidence="11">
    <location>
        <begin position="285"/>
        <end position="368"/>
    </location>
</feature>
<evidence type="ECO:0000256" key="3">
    <source>
        <dbReference type="ARBA" id="ARBA00022618"/>
    </source>
</evidence>
<evidence type="ECO:0000256" key="11">
    <source>
        <dbReference type="SAM" id="Coils"/>
    </source>
</evidence>
<accession>A0A8H6XDD3</accession>
<keyword evidence="6 11" id="KW-0175">Coiled coil</keyword>
<reference evidence="14" key="1">
    <citation type="submission" date="2020-05" db="EMBL/GenBank/DDBJ databases">
        <title>Mycena genomes resolve the evolution of fungal bioluminescence.</title>
        <authorList>
            <person name="Tsai I.J."/>
        </authorList>
    </citation>
    <scope>NUCLEOTIDE SEQUENCE</scope>
    <source>
        <strain evidence="14">CCC161011</strain>
    </source>
</reference>
<dbReference type="GO" id="GO:0005634">
    <property type="term" value="C:nucleus"/>
    <property type="evidence" value="ECO:0007669"/>
    <property type="project" value="UniProtKB-SubCell"/>
</dbReference>
<keyword evidence="9 10" id="KW-0137">Centromere</keyword>
<keyword evidence="3 10" id="KW-0132">Cell division</keyword>
<comment type="subcellular location">
    <subcellularLocation>
        <location evidence="10">Chromosome</location>
        <location evidence="10">Centromere</location>
        <location evidence="10">Kinetochore</location>
    </subcellularLocation>
    <subcellularLocation>
        <location evidence="10">Nucleus</location>
    </subcellularLocation>
</comment>
<organism evidence="14 15">
    <name type="scientific">Mycena venus</name>
    <dbReference type="NCBI Taxonomy" id="2733690"/>
    <lineage>
        <taxon>Eukaryota</taxon>
        <taxon>Fungi</taxon>
        <taxon>Dikarya</taxon>
        <taxon>Basidiomycota</taxon>
        <taxon>Agaricomycotina</taxon>
        <taxon>Agaricomycetes</taxon>
        <taxon>Agaricomycetidae</taxon>
        <taxon>Agaricales</taxon>
        <taxon>Marasmiineae</taxon>
        <taxon>Mycenaceae</taxon>
        <taxon>Mycena</taxon>
    </lineage>
</organism>
<feature type="compositionally biased region" description="Low complexity" evidence="12">
    <location>
        <begin position="55"/>
        <end position="64"/>
    </location>
</feature>
<evidence type="ECO:0000313" key="14">
    <source>
        <dbReference type="EMBL" id="KAF7338476.1"/>
    </source>
</evidence>
<protein>
    <recommendedName>
        <fullName evidence="10">Kinetochore protein NDC80</fullName>
    </recommendedName>
</protein>
<evidence type="ECO:0000256" key="10">
    <source>
        <dbReference type="RuleBase" id="RU368072"/>
    </source>
</evidence>
<evidence type="ECO:0000256" key="5">
    <source>
        <dbReference type="ARBA" id="ARBA00022838"/>
    </source>
</evidence>
<feature type="domain" description="Kinetochore protein Ndc80 CH" evidence="13">
    <location>
        <begin position="111"/>
        <end position="231"/>
    </location>
</feature>
<dbReference type="Proteomes" id="UP000620124">
    <property type="component" value="Unassembled WGS sequence"/>
</dbReference>
<dbReference type="PANTHER" id="PTHR10643">
    <property type="entry name" value="KINETOCHORE PROTEIN NDC80"/>
    <property type="match status" value="1"/>
</dbReference>
<keyword evidence="4 10" id="KW-0498">Mitosis</keyword>
<evidence type="ECO:0000256" key="4">
    <source>
        <dbReference type="ARBA" id="ARBA00022776"/>
    </source>
</evidence>
<proteinExistence type="inferred from homology"/>
<evidence type="ECO:0000259" key="13">
    <source>
        <dbReference type="Pfam" id="PF03801"/>
    </source>
</evidence>
<keyword evidence="5 10" id="KW-0995">Kinetochore</keyword>
<dbReference type="InterPro" id="IPR038273">
    <property type="entry name" value="Ndc80_sf"/>
</dbReference>
<evidence type="ECO:0000256" key="2">
    <source>
        <dbReference type="ARBA" id="ARBA00022454"/>
    </source>
</evidence>
<dbReference type="GO" id="GO:0031262">
    <property type="term" value="C:Ndc80 complex"/>
    <property type="evidence" value="ECO:0007669"/>
    <property type="project" value="UniProtKB-UniRule"/>
</dbReference>
<evidence type="ECO:0000256" key="1">
    <source>
        <dbReference type="ARBA" id="ARBA00007050"/>
    </source>
</evidence>
<keyword evidence="15" id="KW-1185">Reference proteome</keyword>
<name>A0A8H6XDD3_9AGAR</name>
<dbReference type="InterPro" id="IPR005550">
    <property type="entry name" value="Kinetochore_Ndc80"/>
</dbReference>
<dbReference type="GO" id="GO:0051315">
    <property type="term" value="P:attachment of mitotic spindle microtubules to kinetochore"/>
    <property type="evidence" value="ECO:0007669"/>
    <property type="project" value="UniProtKB-UniRule"/>
</dbReference>
<comment type="subunit">
    <text evidence="10">Component of the NDC80 complex.</text>
</comment>
<evidence type="ECO:0000256" key="9">
    <source>
        <dbReference type="ARBA" id="ARBA00023328"/>
    </source>
</evidence>
<feature type="coiled-coil region" evidence="11">
    <location>
        <begin position="510"/>
        <end position="558"/>
    </location>
</feature>
<comment type="function">
    <text evidence="10">Acts as a component of the essential kinetochore-associated NDC80 complex, which is required for chromosome segregation and spindle checkpoint activity.</text>
</comment>
<gene>
    <name evidence="14" type="ORF">MVEN_02073600</name>
</gene>
<sequence>MMDSRRRSTMQPTPDLHGIRSGIPVPASVKKPQNPTLRMSLAGPALRAPHPPSSSGPGSNPRQSILRSQNINPNPLLQSTTKPNYAVGKTPLNNSTRRGSTWVGGAPLPPTGSQTQKDPRPLRERAFQTQMKQDISTYLKGRGYDIAQTTLNNIQGKDYRAIFDFLVSTLDPYHPLNQNARFEDEFVPALKALRYPFAHGIDNKWLAAPASMHSWPALLGVLHWLVESCKARELYENSQDPTLQRPSDVPEEFDDPWDHQALAFDYYDQAYVLWLDMVDDFVEPNENLEDRYARKNERAQVELEDKTSQLEQSTMELSKLKSTAPPIAKLQNENDLLKGDSEKFQKILHQYDSRKKKLLDQIASEKAEIVTRGNQLEQLKAEQVKLAEIVKTQNLSPEEVIKMNTDHETLSQNLKDLKQKIAESHSTVMKLEVTVAKRGGEAEEAIDAYTNLLTSLELFPPLAPPLQDVDLTLSLNPAASNPQNLLSGADIRRVIKPTLSAVAESKRSERASVESERIKFDNELDQLTLECENIDEEIGEVEKKVVALNDQADDLRDVAQQEALVANAETGRLERDLAHAKTAALANGMGVKSRLQALQFELSAIYLLIFRLGTHFTSYREQLDKVSRLKEETVRAIIKNTHDIAMFKAEVSRHLTDLRVSAEGE</sequence>
<dbReference type="Gene3D" id="1.10.418.30">
    <property type="entry name" value="Ncd80 complex, Ncd80 subunit"/>
    <property type="match status" value="1"/>
</dbReference>
<dbReference type="InterPro" id="IPR055260">
    <property type="entry name" value="Ndc80_CH"/>
</dbReference>
<evidence type="ECO:0000256" key="12">
    <source>
        <dbReference type="SAM" id="MobiDB-lite"/>
    </source>
</evidence>
<dbReference type="PANTHER" id="PTHR10643:SF2">
    <property type="entry name" value="KINETOCHORE PROTEIN NDC80 HOMOLOG"/>
    <property type="match status" value="1"/>
</dbReference>
<feature type="compositionally biased region" description="Polar residues" evidence="12">
    <location>
        <begin position="65"/>
        <end position="83"/>
    </location>
</feature>
<evidence type="ECO:0000256" key="6">
    <source>
        <dbReference type="ARBA" id="ARBA00023054"/>
    </source>
</evidence>
<feature type="region of interest" description="Disordered" evidence="12">
    <location>
        <begin position="1"/>
        <end position="123"/>
    </location>
</feature>
<comment type="similarity">
    <text evidence="1 10">Belongs to the NDC80/HEC1 family.</text>
</comment>
<keyword evidence="2 10" id="KW-0158">Chromosome</keyword>
<keyword evidence="7 10" id="KW-0539">Nucleus</keyword>